<organism evidence="3 4">
    <name type="scientific">Dactylonectria estremocensis</name>
    <dbReference type="NCBI Taxonomy" id="1079267"/>
    <lineage>
        <taxon>Eukaryota</taxon>
        <taxon>Fungi</taxon>
        <taxon>Dikarya</taxon>
        <taxon>Ascomycota</taxon>
        <taxon>Pezizomycotina</taxon>
        <taxon>Sordariomycetes</taxon>
        <taxon>Hypocreomycetidae</taxon>
        <taxon>Hypocreales</taxon>
        <taxon>Nectriaceae</taxon>
        <taxon>Dactylonectria</taxon>
    </lineage>
</organism>
<keyword evidence="1" id="KW-0479">Metal-binding</keyword>
<name>A0A9P9F299_9HYPO</name>
<reference evidence="3" key="1">
    <citation type="journal article" date="2021" name="Nat. Commun.">
        <title>Genetic determinants of endophytism in the Arabidopsis root mycobiome.</title>
        <authorList>
            <person name="Mesny F."/>
            <person name="Miyauchi S."/>
            <person name="Thiergart T."/>
            <person name="Pickel B."/>
            <person name="Atanasova L."/>
            <person name="Karlsson M."/>
            <person name="Huettel B."/>
            <person name="Barry K.W."/>
            <person name="Haridas S."/>
            <person name="Chen C."/>
            <person name="Bauer D."/>
            <person name="Andreopoulos W."/>
            <person name="Pangilinan J."/>
            <person name="LaButti K."/>
            <person name="Riley R."/>
            <person name="Lipzen A."/>
            <person name="Clum A."/>
            <person name="Drula E."/>
            <person name="Henrissat B."/>
            <person name="Kohler A."/>
            <person name="Grigoriev I.V."/>
            <person name="Martin F.M."/>
            <person name="Hacquard S."/>
        </authorList>
    </citation>
    <scope>NUCLEOTIDE SEQUENCE</scope>
    <source>
        <strain evidence="3">MPI-CAGE-AT-0021</strain>
    </source>
</reference>
<evidence type="ECO:0000259" key="2">
    <source>
        <dbReference type="PROSITE" id="PS50157"/>
    </source>
</evidence>
<feature type="domain" description="C2H2-type" evidence="2">
    <location>
        <begin position="20"/>
        <end position="53"/>
    </location>
</feature>
<comment type="caution">
    <text evidence="3">The sequence shown here is derived from an EMBL/GenBank/DDBJ whole genome shotgun (WGS) entry which is preliminary data.</text>
</comment>
<dbReference type="OrthoDB" id="610608at2759"/>
<accession>A0A9P9F299</accession>
<proteinExistence type="predicted"/>
<dbReference type="Proteomes" id="UP000717696">
    <property type="component" value="Unassembled WGS sequence"/>
</dbReference>
<evidence type="ECO:0000313" key="4">
    <source>
        <dbReference type="Proteomes" id="UP000717696"/>
    </source>
</evidence>
<keyword evidence="1" id="KW-0862">Zinc</keyword>
<evidence type="ECO:0000256" key="1">
    <source>
        <dbReference type="PROSITE-ProRule" id="PRU00042"/>
    </source>
</evidence>
<protein>
    <recommendedName>
        <fullName evidence="2">C2H2-type domain-containing protein</fullName>
    </recommendedName>
</protein>
<gene>
    <name evidence="3" type="ORF">B0J13DRAFT_619774</name>
</gene>
<keyword evidence="4" id="KW-1185">Reference proteome</keyword>
<dbReference type="GO" id="GO:0008270">
    <property type="term" value="F:zinc ion binding"/>
    <property type="evidence" value="ECO:0007669"/>
    <property type="project" value="UniProtKB-KW"/>
</dbReference>
<evidence type="ECO:0000313" key="3">
    <source>
        <dbReference type="EMBL" id="KAH7152195.1"/>
    </source>
</evidence>
<dbReference type="EMBL" id="JAGMUU010000005">
    <property type="protein sequence ID" value="KAH7152195.1"/>
    <property type="molecule type" value="Genomic_DNA"/>
</dbReference>
<sequence length="207" mass="24055">MTLLKRHVTTFHKLKAPPTYSCTRCQESFTTKEDCDAHLRVPPDQICAFQEKPETSSSNEDPENDITPGVEDVLRDRRGHVQVLNWDALWRTLFPGDEAVPLAEYEPVIEFYEVENTFNENAGRGNVFVEKRMKTTLRDTELVRSEGMTIQIWDAFQHLIQRNLQDTKDKILNSYTTMSRRKPRKKLYQPPEAILTPSASMFLPLLR</sequence>
<dbReference type="InterPro" id="IPR013087">
    <property type="entry name" value="Znf_C2H2_type"/>
</dbReference>
<dbReference type="AlphaFoldDB" id="A0A9P9F299"/>
<keyword evidence="1" id="KW-0863">Zinc-finger</keyword>
<dbReference type="PANTHER" id="PTHR38166:SF1">
    <property type="entry name" value="C2H2-TYPE DOMAIN-CONTAINING PROTEIN"/>
    <property type="match status" value="1"/>
</dbReference>
<dbReference type="PROSITE" id="PS50157">
    <property type="entry name" value="ZINC_FINGER_C2H2_2"/>
    <property type="match status" value="1"/>
</dbReference>
<dbReference type="PANTHER" id="PTHR38166">
    <property type="entry name" value="C2H2-TYPE DOMAIN-CONTAINING PROTEIN-RELATED"/>
    <property type="match status" value="1"/>
</dbReference>